<comment type="subunit">
    <text evidence="6">Homotetramer.</text>
</comment>
<dbReference type="InterPro" id="IPR015795">
    <property type="entry name" value="Pyrv_Knase_C"/>
</dbReference>
<dbReference type="SUPFAM" id="SSF52935">
    <property type="entry name" value="PK C-terminal domain-like"/>
    <property type="match status" value="1"/>
</dbReference>
<keyword evidence="11 19" id="KW-0418">Kinase</keyword>
<evidence type="ECO:0000256" key="2">
    <source>
        <dbReference type="ARBA" id="ARBA00001958"/>
    </source>
</evidence>
<evidence type="ECO:0000256" key="16">
    <source>
        <dbReference type="ARBA" id="ARBA00023317"/>
    </source>
</evidence>
<evidence type="ECO:0000256" key="5">
    <source>
        <dbReference type="ARBA" id="ARBA00008663"/>
    </source>
</evidence>
<evidence type="ECO:0000256" key="18">
    <source>
        <dbReference type="NCBIfam" id="TIGR01064"/>
    </source>
</evidence>
<dbReference type="EC" id="2.7.1.40" evidence="7 18"/>
<evidence type="ECO:0000256" key="10">
    <source>
        <dbReference type="ARBA" id="ARBA00022741"/>
    </source>
</evidence>
<evidence type="ECO:0000256" key="11">
    <source>
        <dbReference type="ARBA" id="ARBA00022777"/>
    </source>
</evidence>
<dbReference type="InterPro" id="IPR018209">
    <property type="entry name" value="Pyrv_Knase_AS"/>
</dbReference>
<evidence type="ECO:0000313" key="24">
    <source>
        <dbReference type="Proteomes" id="UP000248272"/>
    </source>
</evidence>
<dbReference type="SUPFAM" id="SSF50800">
    <property type="entry name" value="PK beta-barrel domain-like"/>
    <property type="match status" value="1"/>
</dbReference>
<feature type="domain" description="PEP-utilising enzyme mobile" evidence="21">
    <location>
        <begin position="544"/>
        <end position="614"/>
    </location>
</feature>
<dbReference type="PRINTS" id="PR01050">
    <property type="entry name" value="PYRUVTKNASE"/>
</dbReference>
<dbReference type="InterPro" id="IPR015806">
    <property type="entry name" value="Pyrv_Knase_insert_dom_sf"/>
</dbReference>
<dbReference type="EMBL" id="BDSG01000055">
    <property type="protein sequence ID" value="GBL10965.1"/>
    <property type="molecule type" value="Genomic_DNA"/>
</dbReference>
<dbReference type="Gene3D" id="2.40.33.10">
    <property type="entry name" value="PK beta-barrel domain-like"/>
    <property type="match status" value="1"/>
</dbReference>
<dbReference type="Gene3D" id="3.50.30.10">
    <property type="entry name" value="Phosphohistidine domain"/>
    <property type="match status" value="1"/>
</dbReference>
<evidence type="ECO:0000259" key="22">
    <source>
        <dbReference type="Pfam" id="PF02887"/>
    </source>
</evidence>
<comment type="cofactor">
    <cofactor evidence="2">
        <name>K(+)</name>
        <dbReference type="ChEBI" id="CHEBI:29103"/>
    </cofactor>
</comment>
<dbReference type="FunFam" id="2.40.33.10:FF:000001">
    <property type="entry name" value="Pyruvate kinase"/>
    <property type="match status" value="1"/>
</dbReference>
<dbReference type="NCBIfam" id="NF004978">
    <property type="entry name" value="PRK06354.1"/>
    <property type="match status" value="1"/>
</dbReference>
<dbReference type="UniPathway" id="UPA00109">
    <property type="reaction ID" value="UER00188"/>
</dbReference>
<comment type="similarity">
    <text evidence="4">In the C-terminal section; belongs to the PEP-utilizing enzyme family.</text>
</comment>
<keyword evidence="9" id="KW-0479">Metal-binding</keyword>
<evidence type="ECO:0000256" key="14">
    <source>
        <dbReference type="ARBA" id="ARBA00022958"/>
    </source>
</evidence>
<comment type="similarity">
    <text evidence="5 19">Belongs to the pyruvate kinase family.</text>
</comment>
<dbReference type="Gene3D" id="3.20.20.60">
    <property type="entry name" value="Phosphoenolpyruvate-binding domains"/>
    <property type="match status" value="1"/>
</dbReference>
<dbReference type="Pfam" id="PF02887">
    <property type="entry name" value="PK_C"/>
    <property type="match status" value="1"/>
</dbReference>
<dbReference type="NCBIfam" id="NF004491">
    <property type="entry name" value="PRK05826.1"/>
    <property type="match status" value="1"/>
</dbReference>
<dbReference type="InterPro" id="IPR040442">
    <property type="entry name" value="Pyrv_kinase-like_dom_sf"/>
</dbReference>
<evidence type="ECO:0000256" key="8">
    <source>
        <dbReference type="ARBA" id="ARBA00022679"/>
    </source>
</evidence>
<dbReference type="InterPro" id="IPR008279">
    <property type="entry name" value="PEP-util_enz_mobile_dom"/>
</dbReference>
<dbReference type="InterPro" id="IPR036918">
    <property type="entry name" value="Pyrv_Knase_C_sf"/>
</dbReference>
<dbReference type="InterPro" id="IPR011037">
    <property type="entry name" value="Pyrv_Knase-like_insert_dom_sf"/>
</dbReference>
<comment type="catalytic activity">
    <reaction evidence="17 19">
        <text>pyruvate + ATP = phosphoenolpyruvate + ADP + H(+)</text>
        <dbReference type="Rhea" id="RHEA:18157"/>
        <dbReference type="ChEBI" id="CHEBI:15361"/>
        <dbReference type="ChEBI" id="CHEBI:15378"/>
        <dbReference type="ChEBI" id="CHEBI:30616"/>
        <dbReference type="ChEBI" id="CHEBI:58702"/>
        <dbReference type="ChEBI" id="CHEBI:456216"/>
        <dbReference type="EC" id="2.7.1.40"/>
    </reaction>
</comment>
<dbReference type="Proteomes" id="UP000248272">
    <property type="component" value="Unassembled WGS sequence"/>
</dbReference>
<dbReference type="GO" id="GO:0000287">
    <property type="term" value="F:magnesium ion binding"/>
    <property type="evidence" value="ECO:0007669"/>
    <property type="project" value="UniProtKB-UniRule"/>
</dbReference>
<gene>
    <name evidence="23" type="primary">pyk_1</name>
    <name evidence="23" type="ORF">MSj_02461</name>
</gene>
<dbReference type="Gene3D" id="3.40.1380.20">
    <property type="entry name" value="Pyruvate kinase, C-terminal domain"/>
    <property type="match status" value="1"/>
</dbReference>
<reference evidence="23 24" key="1">
    <citation type="journal article" date="2018" name="Front. Microbiol.">
        <title>Adaptation of the Freshwater Bloom-Forming Cyanobacterium Microcystis aeruginosa to Brackish Water Is Driven by Recent Horizontal Transfer of Sucrose Genes.</title>
        <authorList>
            <person name="Tanabe Y."/>
            <person name="Hodoki Y."/>
            <person name="Sano T."/>
            <person name="Tada K."/>
            <person name="Watanabe M.M."/>
        </authorList>
    </citation>
    <scope>NUCLEOTIDE SEQUENCE [LARGE SCALE GENOMIC DNA]</scope>
    <source>
        <strain evidence="23 24">Sj</strain>
    </source>
</reference>
<evidence type="ECO:0000256" key="9">
    <source>
        <dbReference type="ARBA" id="ARBA00022723"/>
    </source>
</evidence>
<keyword evidence="12" id="KW-0067">ATP-binding</keyword>
<dbReference type="PANTHER" id="PTHR11817">
    <property type="entry name" value="PYRUVATE KINASE"/>
    <property type="match status" value="1"/>
</dbReference>
<dbReference type="GO" id="GO:0005524">
    <property type="term" value="F:ATP binding"/>
    <property type="evidence" value="ECO:0007669"/>
    <property type="project" value="UniProtKB-KW"/>
</dbReference>
<evidence type="ECO:0000256" key="19">
    <source>
        <dbReference type="RuleBase" id="RU000504"/>
    </source>
</evidence>
<dbReference type="InterPro" id="IPR001697">
    <property type="entry name" value="Pyr_Knase"/>
</dbReference>
<evidence type="ECO:0000256" key="13">
    <source>
        <dbReference type="ARBA" id="ARBA00022842"/>
    </source>
</evidence>
<keyword evidence="8 19" id="KW-0808">Transferase</keyword>
<comment type="caution">
    <text evidence="23">The sequence shown here is derived from an EMBL/GenBank/DDBJ whole genome shotgun (WGS) entry which is preliminary data.</text>
</comment>
<keyword evidence="14" id="KW-0630">Potassium</keyword>
<dbReference type="SUPFAM" id="SSF51621">
    <property type="entry name" value="Phosphoenolpyruvate/pyruvate domain"/>
    <property type="match status" value="1"/>
</dbReference>
<dbReference type="GO" id="GO:0004743">
    <property type="term" value="F:pyruvate kinase activity"/>
    <property type="evidence" value="ECO:0007669"/>
    <property type="project" value="UniProtKB-UniRule"/>
</dbReference>
<evidence type="ECO:0000256" key="6">
    <source>
        <dbReference type="ARBA" id="ARBA00011881"/>
    </source>
</evidence>
<evidence type="ECO:0000259" key="20">
    <source>
        <dbReference type="Pfam" id="PF00224"/>
    </source>
</evidence>
<feature type="domain" description="Pyruvate kinase barrel" evidence="20">
    <location>
        <begin position="46"/>
        <end position="368"/>
    </location>
</feature>
<evidence type="ECO:0000256" key="3">
    <source>
        <dbReference type="ARBA" id="ARBA00004997"/>
    </source>
</evidence>
<evidence type="ECO:0000256" key="4">
    <source>
        <dbReference type="ARBA" id="ARBA00006237"/>
    </source>
</evidence>
<feature type="domain" description="Pyruvate kinase C-terminal" evidence="22">
    <location>
        <begin position="397"/>
        <end position="509"/>
    </location>
</feature>
<dbReference type="NCBIfam" id="TIGR01064">
    <property type="entry name" value="pyruv_kin"/>
    <property type="match status" value="1"/>
</dbReference>
<evidence type="ECO:0000256" key="17">
    <source>
        <dbReference type="ARBA" id="ARBA00048152"/>
    </source>
</evidence>
<evidence type="ECO:0000256" key="7">
    <source>
        <dbReference type="ARBA" id="ARBA00012142"/>
    </source>
</evidence>
<comment type="cofactor">
    <cofactor evidence="1">
        <name>Mg(2+)</name>
        <dbReference type="ChEBI" id="CHEBI:18420"/>
    </cofactor>
</comment>
<dbReference type="GO" id="GO:0016301">
    <property type="term" value="F:kinase activity"/>
    <property type="evidence" value="ECO:0007669"/>
    <property type="project" value="UniProtKB-KW"/>
</dbReference>
<keyword evidence="16 23" id="KW-0670">Pyruvate</keyword>
<dbReference type="Pfam" id="PF00391">
    <property type="entry name" value="PEP-utilizers"/>
    <property type="match status" value="1"/>
</dbReference>
<dbReference type="SUPFAM" id="SSF52009">
    <property type="entry name" value="Phosphohistidine domain"/>
    <property type="match status" value="1"/>
</dbReference>
<protein>
    <recommendedName>
        <fullName evidence="7 18">Pyruvate kinase</fullName>
        <ecNumber evidence="7 18">2.7.1.40</ecNumber>
    </recommendedName>
</protein>
<dbReference type="InterPro" id="IPR036637">
    <property type="entry name" value="Phosphohistidine_dom_sf"/>
</dbReference>
<evidence type="ECO:0000313" key="23">
    <source>
        <dbReference type="EMBL" id="GBL10965.1"/>
    </source>
</evidence>
<dbReference type="InterPro" id="IPR015813">
    <property type="entry name" value="Pyrv/PenolPyrv_kinase-like_dom"/>
</dbReference>
<organism evidence="23 24">
    <name type="scientific">Microcystis aeruginosa Sj</name>
    <dbReference type="NCBI Taxonomy" id="1979544"/>
    <lineage>
        <taxon>Bacteria</taxon>
        <taxon>Bacillati</taxon>
        <taxon>Cyanobacteriota</taxon>
        <taxon>Cyanophyceae</taxon>
        <taxon>Oscillatoriophycideae</taxon>
        <taxon>Chroococcales</taxon>
        <taxon>Microcystaceae</taxon>
        <taxon>Microcystis</taxon>
    </lineage>
</organism>
<evidence type="ECO:0000256" key="12">
    <source>
        <dbReference type="ARBA" id="ARBA00022840"/>
    </source>
</evidence>
<dbReference type="FunFam" id="3.40.1380.20:FF:000013">
    <property type="entry name" value="Pyruvate kinase"/>
    <property type="match status" value="1"/>
</dbReference>
<evidence type="ECO:0000256" key="15">
    <source>
        <dbReference type="ARBA" id="ARBA00023152"/>
    </source>
</evidence>
<evidence type="ECO:0000259" key="21">
    <source>
        <dbReference type="Pfam" id="PF00391"/>
    </source>
</evidence>
<keyword evidence="15 19" id="KW-0324">Glycolysis</keyword>
<name>A0A2Z6UMN1_MICAE</name>
<dbReference type="GO" id="GO:0030955">
    <property type="term" value="F:potassium ion binding"/>
    <property type="evidence" value="ECO:0007669"/>
    <property type="project" value="UniProtKB-UniRule"/>
</dbReference>
<proteinExistence type="inferred from homology"/>
<dbReference type="Pfam" id="PF00224">
    <property type="entry name" value="PK"/>
    <property type="match status" value="1"/>
</dbReference>
<dbReference type="FunFam" id="3.20.20.60:FF:000025">
    <property type="entry name" value="Pyruvate kinase"/>
    <property type="match status" value="1"/>
</dbReference>
<comment type="pathway">
    <text evidence="3 19">Carbohydrate degradation; glycolysis; pyruvate from D-glyceraldehyde 3-phosphate: step 5/5.</text>
</comment>
<dbReference type="AlphaFoldDB" id="A0A2Z6UMN1"/>
<accession>A0A2Z6UMN1</accession>
<dbReference type="InterPro" id="IPR015793">
    <property type="entry name" value="Pyrv_Knase_brl"/>
</dbReference>
<keyword evidence="10" id="KW-0547">Nucleotide-binding</keyword>
<keyword evidence="13 19" id="KW-0460">Magnesium</keyword>
<dbReference type="PROSITE" id="PS00110">
    <property type="entry name" value="PYRUVATE_KINASE"/>
    <property type="match status" value="1"/>
</dbReference>
<sequence length="629" mass="67915">MSHRFFAFNFSLDITIYEKMIGASQTLLYLLRLFSCLSMHSLSFPRRTKIVATIGPASQNKETLRQMIKAGATTFRLNFSHGDHDYHRHSINLIRQLAFELNQPIGILQDLQGPKIRLGKFACGSITLKPGEPFILTSRDVECNQEISSISYPSLAQEVPEGSRILLDDGKVEMRVESVDRLKGDLSCRVVVGGVLSSNKGVNFPNVYLSVKALTDKDKKDLMFGLLWDVDWIALSFVRNPQDILEIKELIASAGKSIPVIAKIEKHEAIEEMEAILSLCDGVMVARGDLGVELPAEDVPILQKRLINTANQLGIPIITATQMLDSMASNPRPTRAEVSDVANAILDGTDAVMLSNETAVGHYPIEAVATMARIAERIEREQINSAARSNNKQSIPNAISSAVSQIAEQLGAAAIITLTKTGSTARNVSRFRPKTPILAVTPHREVAQQLQLVWGVKPMLLLDLPSTSQTFQVAMNLAQENNLLADGDLVVMTAGTLQGVAGSTDLIKVEVVKSLLGKGTGIGQGVASGRARVAHNAREVGSFSSGEILVVPTTSAEYVDMMRKAGGIITEDNAMNNHAATIGLKLGIPVIVGVKNATKIIREGVIISLDAQRGLIYSGIGKGAATMKN</sequence>
<evidence type="ECO:0000256" key="1">
    <source>
        <dbReference type="ARBA" id="ARBA00001946"/>
    </source>
</evidence>